<dbReference type="InterPro" id="IPR010472">
    <property type="entry name" value="FH3_dom"/>
</dbReference>
<dbReference type="SUPFAM" id="SSF101447">
    <property type="entry name" value="Formin homology 2 domain (FH2 domain)"/>
    <property type="match status" value="1"/>
</dbReference>
<dbReference type="Gene3D" id="1.20.58.2220">
    <property type="entry name" value="Formin, FH2 domain"/>
    <property type="match status" value="1"/>
</dbReference>
<dbReference type="InterPro" id="IPR010473">
    <property type="entry name" value="GTPase-bd"/>
</dbReference>
<feature type="domain" description="GBD/FH3" evidence="4">
    <location>
        <begin position="127"/>
        <end position="610"/>
    </location>
</feature>
<feature type="region of interest" description="Disordered" evidence="3">
    <location>
        <begin position="17"/>
        <end position="46"/>
    </location>
</feature>
<feature type="compositionally biased region" description="Pro residues" evidence="3">
    <location>
        <begin position="629"/>
        <end position="659"/>
    </location>
</feature>
<dbReference type="Pfam" id="PF02181">
    <property type="entry name" value="FH2"/>
    <property type="match status" value="1"/>
</dbReference>
<dbReference type="OrthoDB" id="1668162at2759"/>
<evidence type="ECO:0000313" key="7">
    <source>
        <dbReference type="Proteomes" id="UP000276133"/>
    </source>
</evidence>
<evidence type="ECO:0000256" key="1">
    <source>
        <dbReference type="ARBA" id="ARBA00023449"/>
    </source>
</evidence>
<feature type="compositionally biased region" description="Pro residues" evidence="3">
    <location>
        <begin position="666"/>
        <end position="675"/>
    </location>
</feature>
<dbReference type="Pfam" id="PF06367">
    <property type="entry name" value="Drf_FH3"/>
    <property type="match status" value="1"/>
</dbReference>
<dbReference type="GO" id="GO:0005829">
    <property type="term" value="C:cytosol"/>
    <property type="evidence" value="ECO:0007669"/>
    <property type="project" value="TreeGrafter"/>
</dbReference>
<evidence type="ECO:0000259" key="5">
    <source>
        <dbReference type="PROSITE" id="PS51444"/>
    </source>
</evidence>
<dbReference type="EMBL" id="REGN01001198">
    <property type="protein sequence ID" value="RNA36353.1"/>
    <property type="molecule type" value="Genomic_DNA"/>
</dbReference>
<dbReference type="InterPro" id="IPR016024">
    <property type="entry name" value="ARM-type_fold"/>
</dbReference>
<dbReference type="GO" id="GO:0030866">
    <property type="term" value="P:cortical actin cytoskeleton organization"/>
    <property type="evidence" value="ECO:0007669"/>
    <property type="project" value="TreeGrafter"/>
</dbReference>
<evidence type="ECO:0000259" key="4">
    <source>
        <dbReference type="PROSITE" id="PS51232"/>
    </source>
</evidence>
<feature type="region of interest" description="Disordered" evidence="3">
    <location>
        <begin position="59"/>
        <end position="84"/>
    </location>
</feature>
<feature type="compositionally biased region" description="Low complexity" evidence="3">
    <location>
        <begin position="30"/>
        <end position="46"/>
    </location>
</feature>
<dbReference type="Pfam" id="PF06371">
    <property type="entry name" value="Drf_GBD"/>
    <property type="match status" value="2"/>
</dbReference>
<dbReference type="GO" id="GO:0016477">
    <property type="term" value="P:cell migration"/>
    <property type="evidence" value="ECO:0007669"/>
    <property type="project" value="TreeGrafter"/>
</dbReference>
<feature type="domain" description="FH2" evidence="5">
    <location>
        <begin position="683"/>
        <end position="1083"/>
    </location>
</feature>
<evidence type="ECO:0000256" key="3">
    <source>
        <dbReference type="SAM" id="MobiDB-lite"/>
    </source>
</evidence>
<dbReference type="InterPro" id="IPR014768">
    <property type="entry name" value="GBD/FH3_dom"/>
</dbReference>
<dbReference type="SMART" id="SM00498">
    <property type="entry name" value="FH2"/>
    <property type="match status" value="1"/>
</dbReference>
<comment type="similarity">
    <text evidence="1">Belongs to the formin homology family.</text>
</comment>
<name>A0A3M7SKP6_BRAPC</name>
<proteinExistence type="inferred from homology"/>
<dbReference type="PROSITE" id="PS51232">
    <property type="entry name" value="GBD_FH3"/>
    <property type="match status" value="1"/>
</dbReference>
<comment type="caution">
    <text evidence="6">The sequence shown here is derived from an EMBL/GenBank/DDBJ whole genome shotgun (WGS) entry which is preliminary data.</text>
</comment>
<keyword evidence="2" id="KW-0175">Coiled coil</keyword>
<dbReference type="InterPro" id="IPR042201">
    <property type="entry name" value="FH2_Formin_sf"/>
</dbReference>
<evidence type="ECO:0000313" key="6">
    <source>
        <dbReference type="EMBL" id="RNA36353.1"/>
    </source>
</evidence>
<gene>
    <name evidence="6" type="ORF">BpHYR1_007038</name>
</gene>
<dbReference type="PROSITE" id="PS51444">
    <property type="entry name" value="FH2"/>
    <property type="match status" value="1"/>
</dbReference>
<dbReference type="SMART" id="SM01140">
    <property type="entry name" value="Drf_GBD"/>
    <property type="match status" value="1"/>
</dbReference>
<dbReference type="SUPFAM" id="SSF48371">
    <property type="entry name" value="ARM repeat"/>
    <property type="match status" value="1"/>
</dbReference>
<feature type="region of interest" description="Disordered" evidence="3">
    <location>
        <begin position="623"/>
        <end position="675"/>
    </location>
</feature>
<dbReference type="Gene3D" id="1.25.10.10">
    <property type="entry name" value="Leucine-rich Repeat Variant"/>
    <property type="match status" value="2"/>
</dbReference>
<dbReference type="InterPro" id="IPR011989">
    <property type="entry name" value="ARM-like"/>
</dbReference>
<feature type="compositionally biased region" description="Low complexity" evidence="3">
    <location>
        <begin position="62"/>
        <end position="75"/>
    </location>
</feature>
<dbReference type="GO" id="GO:0031267">
    <property type="term" value="F:small GTPase binding"/>
    <property type="evidence" value="ECO:0007669"/>
    <property type="project" value="InterPro"/>
</dbReference>
<dbReference type="InterPro" id="IPR015425">
    <property type="entry name" value="FH2_Formin"/>
</dbReference>
<protein>
    <submittedName>
        <fullName evidence="6">Formin-like protein</fullName>
    </submittedName>
</protein>
<dbReference type="InterPro" id="IPR043592">
    <property type="entry name" value="FMNL_animal"/>
</dbReference>
<accession>A0A3M7SKP6</accession>
<dbReference type="PANTHER" id="PTHR45857">
    <property type="entry name" value="FORMIN-LIKE PROTEIN"/>
    <property type="match status" value="1"/>
</dbReference>
<dbReference type="PANTHER" id="PTHR45857:SF4">
    <property type="entry name" value="FORMIN-LIKE PROTEIN"/>
    <property type="match status" value="1"/>
</dbReference>
<dbReference type="GO" id="GO:0051015">
    <property type="term" value="F:actin filament binding"/>
    <property type="evidence" value="ECO:0007669"/>
    <property type="project" value="TreeGrafter"/>
</dbReference>
<dbReference type="SMART" id="SM01139">
    <property type="entry name" value="Drf_FH3"/>
    <property type="match status" value="1"/>
</dbReference>
<dbReference type="GO" id="GO:0008360">
    <property type="term" value="P:regulation of cell shape"/>
    <property type="evidence" value="ECO:0007669"/>
    <property type="project" value="TreeGrafter"/>
</dbReference>
<organism evidence="6 7">
    <name type="scientific">Brachionus plicatilis</name>
    <name type="common">Marine rotifer</name>
    <name type="synonym">Brachionus muelleri</name>
    <dbReference type="NCBI Taxonomy" id="10195"/>
    <lineage>
        <taxon>Eukaryota</taxon>
        <taxon>Metazoa</taxon>
        <taxon>Spiralia</taxon>
        <taxon>Gnathifera</taxon>
        <taxon>Rotifera</taxon>
        <taxon>Eurotatoria</taxon>
        <taxon>Monogononta</taxon>
        <taxon>Pseudotrocha</taxon>
        <taxon>Ploima</taxon>
        <taxon>Brachionidae</taxon>
        <taxon>Brachionus</taxon>
    </lineage>
</organism>
<dbReference type="AlphaFoldDB" id="A0A3M7SKP6"/>
<sequence length="1167" mass="132282">MTFQTAKIDLIKSIASGVGASSTSSKPTKHNTSSNSSGSSHNTSLNSDAMMNQQVSTNYAFNGNGTTSSAGSSSSYEANDNASHGLYNPQMQGLNSKMSNLSMASINSANTNFMMSILLNNVEDSAFSDLGKDELNLLMNEAISHMDLPPDKLKIVKMLPDEKKIQVLRSLRFVNEKQPPDYYIQALKTYIDVINNQKSHRRSKAPLLETSTELIKNLEVSLRTNRIDWVHKFLDPPLNGLDVLIEYLQSTLNFMRECERFNLDTLTENMSGTSTLSSNILSSYSSSAFANNRVNTNGSRSILNGIVNGNTSSMSTLTRAPNSLSSIASIERRHSRLQKDTRKRMNRVKIGEAADDIHECVRCLRAIMNHQYGFHMIIGHKEAINSIALSLKHKEYRTKSLVLELLAAVCLVDGGHSIVLRAFDNFKDVYKEMYRFETLMNYFRRDSNDADFNIDFMVACMQFINIIVHSTQNMNFRVHLQYEFTQLGLDDYLENKLRYNESDRLQVQIQAYLDNQFDVQQLLEDAEAKAETLVEIEKLKDELSIEKEKYNKSQDDALNKISELQNELSMTKQQLDLITKEKEDMNITISTLKRNQLAQLQKQHQEFVNSCSKTFDSGIDTSSALLFPAAPPPPPPPPPLMLSTPGAPPPPPPPPPPPLFGSHKSPIPPAPGMAEPPIPTMTIKRKIETKYRLPNLNWIALKPQQVKGTIFCELDDEKLLKVIDFETFEELFKTGPSVNSSLSKTKVESPNAVKKLIKKNENLTLLEAQRQRNLAISRRKIEMGISHITKAINNLDLNSLPIDQVEILQHFIPTDIELKAFSSYTDSGKDTKLLSEEDQFLYALSKVERLSQKLNIMSFIANFSDTYKNLLPQINAVSSASLSIRQSKKLKKLLEVVLAFGNYMNSSKRGPVYGFKLQSLETLLETKTHDKRQTLLHYIVQTVSEKFPDLKNFDSELMFIDKAAMVSLENVQFDMNELAKGMKNTKKEYEIRQESKTDTHVLKEFLSKAEQQHNELTNKYKLSQDQFNQCVEYFGETPRSQSPNTFYSTFVKFLKAFNQAKIDNELRAKQELDQAAAAANTNGQSPSHNKAARQHITNNEMIKELKKRNPINGGPRVRPQPKKEINIEDLIEEINRGYVTADAERRKRQRTQEIKKEFVKTTPIQII</sequence>
<reference evidence="6 7" key="1">
    <citation type="journal article" date="2018" name="Sci. Rep.">
        <title>Genomic signatures of local adaptation to the degree of environmental predictability in rotifers.</title>
        <authorList>
            <person name="Franch-Gras L."/>
            <person name="Hahn C."/>
            <person name="Garcia-Roger E.M."/>
            <person name="Carmona M.J."/>
            <person name="Serra M."/>
            <person name="Gomez A."/>
        </authorList>
    </citation>
    <scope>NUCLEOTIDE SEQUENCE [LARGE SCALE GENOMIC DNA]</scope>
    <source>
        <strain evidence="6">HYR1</strain>
    </source>
</reference>
<dbReference type="Proteomes" id="UP000276133">
    <property type="component" value="Unassembled WGS sequence"/>
</dbReference>
<feature type="coiled-coil region" evidence="2">
    <location>
        <begin position="519"/>
        <end position="595"/>
    </location>
</feature>
<evidence type="ECO:0000256" key="2">
    <source>
        <dbReference type="SAM" id="Coils"/>
    </source>
</evidence>
<dbReference type="STRING" id="10195.A0A3M7SKP6"/>
<keyword evidence="7" id="KW-1185">Reference proteome</keyword>